<dbReference type="SUPFAM" id="SSF52980">
    <property type="entry name" value="Restriction endonuclease-like"/>
    <property type="match status" value="1"/>
</dbReference>
<dbReference type="REBASE" id="51766">
    <property type="entry name" value="Rsp17631MrrP"/>
</dbReference>
<keyword evidence="1" id="KW-0812">Transmembrane</keyword>
<dbReference type="InterPro" id="IPR011856">
    <property type="entry name" value="tRNA_endonuc-like_dom_sf"/>
</dbReference>
<feature type="domain" description="Restriction endonuclease type IV Mrr" evidence="2">
    <location>
        <begin position="97"/>
        <end position="206"/>
    </location>
</feature>
<feature type="transmembrane region" description="Helical" evidence="1">
    <location>
        <begin position="58"/>
        <end position="79"/>
    </location>
</feature>
<evidence type="ECO:0000313" key="3">
    <source>
        <dbReference type="EMBL" id="EIL94075.1"/>
    </source>
</evidence>
<evidence type="ECO:0000259" key="2">
    <source>
        <dbReference type="Pfam" id="PF04471"/>
    </source>
</evidence>
<keyword evidence="1" id="KW-0472">Membrane</keyword>
<dbReference type="Gene3D" id="3.40.1350.10">
    <property type="match status" value="1"/>
</dbReference>
<dbReference type="Proteomes" id="UP000003226">
    <property type="component" value="Unassembled WGS sequence"/>
</dbReference>
<dbReference type="GO" id="GO:0009307">
    <property type="term" value="P:DNA restriction-modification system"/>
    <property type="evidence" value="ECO:0007669"/>
    <property type="project" value="InterPro"/>
</dbReference>
<dbReference type="InterPro" id="IPR011335">
    <property type="entry name" value="Restrct_endonuc-II-like"/>
</dbReference>
<reference evidence="3 4" key="1">
    <citation type="journal article" date="2012" name="J. Bacteriol.">
        <title>Genome sequences for six rhodanobacter strains, isolated from soils and the terrestrial subsurface, with variable denitrification capabilities.</title>
        <authorList>
            <person name="Kostka J.E."/>
            <person name="Green S.J."/>
            <person name="Rishishwar L."/>
            <person name="Prakash O."/>
            <person name="Katz L.S."/>
            <person name="Marino-Ramirez L."/>
            <person name="Jordan I.K."/>
            <person name="Munk C."/>
            <person name="Ivanova N."/>
            <person name="Mikhailova N."/>
            <person name="Watson D.B."/>
            <person name="Brown S.D."/>
            <person name="Palumbo A.V."/>
            <person name="Brooks S.C."/>
        </authorList>
    </citation>
    <scope>NUCLEOTIDE SEQUENCE [LARGE SCALE GENOMIC DNA]</scope>
    <source>
        <strain evidence="3 4">B39</strain>
    </source>
</reference>
<dbReference type="STRING" id="1163407.UU7_05718"/>
<evidence type="ECO:0000256" key="1">
    <source>
        <dbReference type="SAM" id="Phobius"/>
    </source>
</evidence>
<dbReference type="GO" id="GO:0003677">
    <property type="term" value="F:DNA binding"/>
    <property type="evidence" value="ECO:0007669"/>
    <property type="project" value="InterPro"/>
</dbReference>
<name>I4W3N4_9GAMM</name>
<gene>
    <name evidence="3" type="ORF">UU7_05718</name>
</gene>
<dbReference type="OrthoDB" id="5782056at2"/>
<dbReference type="RefSeq" id="WP_007806255.1">
    <property type="nucleotide sequence ID" value="NZ_AJXT01000008.1"/>
</dbReference>
<comment type="caution">
    <text evidence="3">The sequence shown here is derived from an EMBL/GenBank/DDBJ whole genome shotgun (WGS) entry which is preliminary data.</text>
</comment>
<protein>
    <recommendedName>
        <fullName evidence="2">Restriction endonuclease type IV Mrr domain-containing protein</fullName>
    </recommendedName>
</protein>
<dbReference type="AlphaFoldDB" id="I4W3N4"/>
<evidence type="ECO:0000313" key="4">
    <source>
        <dbReference type="Proteomes" id="UP000003226"/>
    </source>
</evidence>
<dbReference type="Pfam" id="PF04471">
    <property type="entry name" value="Mrr_cat"/>
    <property type="match status" value="1"/>
</dbReference>
<dbReference type="PANTHER" id="PTHR30015:SF7">
    <property type="entry name" value="TYPE IV METHYL-DIRECTED RESTRICTION ENZYME ECOKMRR"/>
    <property type="match status" value="1"/>
</dbReference>
<dbReference type="InterPro" id="IPR007560">
    <property type="entry name" value="Restrct_endonuc_IV_Mrr"/>
</dbReference>
<proteinExistence type="predicted"/>
<dbReference type="EMBL" id="AJXT01000008">
    <property type="protein sequence ID" value="EIL94075.1"/>
    <property type="molecule type" value="Genomic_DNA"/>
</dbReference>
<keyword evidence="1" id="KW-1133">Transmembrane helix</keyword>
<keyword evidence="4" id="KW-1185">Reference proteome</keyword>
<dbReference type="GO" id="GO:0015666">
    <property type="term" value="F:restriction endodeoxyribonuclease activity"/>
    <property type="evidence" value="ECO:0007669"/>
    <property type="project" value="TreeGrafter"/>
</dbReference>
<dbReference type="InterPro" id="IPR052906">
    <property type="entry name" value="Type_IV_Methyl-Rstrct_Enzyme"/>
</dbReference>
<dbReference type="PANTHER" id="PTHR30015">
    <property type="entry name" value="MRR RESTRICTION SYSTEM PROTEIN"/>
    <property type="match status" value="1"/>
</dbReference>
<dbReference type="PATRIC" id="fig|1163407.3.peg.1148"/>
<organism evidence="3 4">
    <name type="scientific">Rhodanobacter spathiphylli B39</name>
    <dbReference type="NCBI Taxonomy" id="1163407"/>
    <lineage>
        <taxon>Bacteria</taxon>
        <taxon>Pseudomonadati</taxon>
        <taxon>Pseudomonadota</taxon>
        <taxon>Gammaproteobacteria</taxon>
        <taxon>Lysobacterales</taxon>
        <taxon>Rhodanobacteraceae</taxon>
        <taxon>Rhodanobacter</taxon>
    </lineage>
</organism>
<dbReference type="eggNOG" id="COG1787">
    <property type="taxonomic scope" value="Bacteria"/>
</dbReference>
<feature type="transmembrane region" description="Helical" evidence="1">
    <location>
        <begin position="12"/>
        <end position="31"/>
    </location>
</feature>
<sequence>MAKRKPSGFEQLAAMPWWIGILIGLIGYVAIRHGVGWYFASFNSPVLHGLGNTAASGIYAPLAWVLLIGCWIAAIVSFISRRRRRQLLDSQTGIDSLRKMSWQQFEQLAGEAFRRQGYAVEETGLGGADGGIDLILRKGGQTTLVQCKQWQNWQVGVKVAREMYGLLVHHKADAVKIVALGDYTSDARRFAQGKPIELIHGGELIATVRSLQKTRARAVSPLDTPLALSGSMVAGLLLIAGLSPSTPTAPLPVVVSPGVTRTTYRPRPPILPRPATAPTPHTRATIYVSDSQNDAELREWKKRNAESMKILEKTTKEMPLR</sequence>
<accession>I4W3N4</accession>